<evidence type="ECO:0000313" key="2">
    <source>
        <dbReference type="Proteomes" id="UP000304148"/>
    </source>
</evidence>
<organism evidence="1 2">
    <name type="scientific">Paenibacillus alvei</name>
    <name type="common">Bacillus alvei</name>
    <dbReference type="NCBI Taxonomy" id="44250"/>
    <lineage>
        <taxon>Bacteria</taxon>
        <taxon>Bacillati</taxon>
        <taxon>Bacillota</taxon>
        <taxon>Bacilli</taxon>
        <taxon>Bacillales</taxon>
        <taxon>Paenibacillaceae</taxon>
        <taxon>Paenibacillus</taxon>
    </lineage>
</organism>
<sequence length="39" mass="4254">MDILEIEHLSEIYGKGESSVKELDGASFSAIAYKGVNHD</sequence>
<protein>
    <submittedName>
        <fullName evidence="1">ABC transporter</fullName>
    </submittedName>
</protein>
<dbReference type="EMBL" id="LS992241">
    <property type="protein sequence ID" value="SYX81777.1"/>
    <property type="molecule type" value="Genomic_DNA"/>
</dbReference>
<accession>A0A383R3N3</accession>
<dbReference type="AlphaFoldDB" id="A0A383R3N3"/>
<dbReference type="Proteomes" id="UP000304148">
    <property type="component" value="Chromosome"/>
</dbReference>
<proteinExistence type="predicted"/>
<evidence type="ECO:0000313" key="1">
    <source>
        <dbReference type="EMBL" id="SYX81777.1"/>
    </source>
</evidence>
<gene>
    <name evidence="1" type="ORF">PBLR_10196</name>
</gene>
<name>A0A383R3N3_PAEAL</name>
<reference evidence="2" key="1">
    <citation type="submission" date="2018-08" db="EMBL/GenBank/DDBJ databases">
        <authorList>
            <person name="Chevrot R."/>
        </authorList>
    </citation>
    <scope>NUCLEOTIDE SEQUENCE [LARGE SCALE GENOMIC DNA]</scope>
</reference>